<protein>
    <submittedName>
        <fullName evidence="5">Rhamnogalacturonan acetylesterase</fullName>
    </submittedName>
</protein>
<evidence type="ECO:0000313" key="6">
    <source>
        <dbReference type="Proteomes" id="UP000219285"/>
    </source>
</evidence>
<dbReference type="SUPFAM" id="SSF52266">
    <property type="entry name" value="SGNH hydrolase"/>
    <property type="match status" value="1"/>
</dbReference>
<organism evidence="5 6">
    <name type="scientific">Alteromonas pelagimontana</name>
    <dbReference type="NCBI Taxonomy" id="1858656"/>
    <lineage>
        <taxon>Bacteria</taxon>
        <taxon>Pseudomonadati</taxon>
        <taxon>Pseudomonadota</taxon>
        <taxon>Gammaproteobacteria</taxon>
        <taxon>Alteromonadales</taxon>
        <taxon>Alteromonadaceae</taxon>
        <taxon>Alteromonas/Salinimonas group</taxon>
        <taxon>Alteromonas</taxon>
    </lineage>
</organism>
<dbReference type="Pfam" id="PF13472">
    <property type="entry name" value="Lipase_GDSL_2"/>
    <property type="match status" value="1"/>
</dbReference>
<keyword evidence="3" id="KW-0732">Signal</keyword>
<feature type="signal peptide" evidence="3">
    <location>
        <begin position="1"/>
        <end position="18"/>
    </location>
</feature>
<dbReference type="KEGG" id="apel:CA267_010150"/>
<dbReference type="GO" id="GO:0016788">
    <property type="term" value="F:hydrolase activity, acting on ester bonds"/>
    <property type="evidence" value="ECO:0007669"/>
    <property type="project" value="UniProtKB-ARBA"/>
</dbReference>
<feature type="chain" id="PRO_5029007915" evidence="3">
    <location>
        <begin position="19"/>
        <end position="250"/>
    </location>
</feature>
<evidence type="ECO:0000313" key="5">
    <source>
        <dbReference type="EMBL" id="QJR82813.1"/>
    </source>
</evidence>
<dbReference type="InterPro" id="IPR037459">
    <property type="entry name" value="RhgT-like"/>
</dbReference>
<dbReference type="PANTHER" id="PTHR43695:SF1">
    <property type="entry name" value="RHAMNOGALACTURONAN ACETYLESTERASE"/>
    <property type="match status" value="1"/>
</dbReference>
<evidence type="ECO:0000256" key="1">
    <source>
        <dbReference type="ARBA" id="ARBA00008668"/>
    </source>
</evidence>
<feature type="domain" description="SGNH hydrolase-type esterase" evidence="4">
    <location>
        <begin position="29"/>
        <end position="183"/>
    </location>
</feature>
<reference evidence="6" key="1">
    <citation type="submission" date="2014-12" db="EMBL/GenBank/DDBJ databases">
        <title>Complete genome sequence of a multi-drug resistant Klebsiella pneumoniae.</title>
        <authorList>
            <person name="Hua X."/>
            <person name="Chen Q."/>
            <person name="Li X."/>
            <person name="Feng Y."/>
            <person name="Ruan Z."/>
            <person name="Yu Y."/>
        </authorList>
    </citation>
    <scope>NUCLEOTIDE SEQUENCE [LARGE SCALE GENOMIC DNA]</scope>
    <source>
        <strain evidence="6">5.12</strain>
    </source>
</reference>
<keyword evidence="6" id="KW-1185">Reference proteome</keyword>
<evidence type="ECO:0000256" key="2">
    <source>
        <dbReference type="ARBA" id="ARBA00022801"/>
    </source>
</evidence>
<keyword evidence="2" id="KW-0378">Hydrolase</keyword>
<dbReference type="EMBL" id="CP052766">
    <property type="protein sequence ID" value="QJR82813.1"/>
    <property type="molecule type" value="Genomic_DNA"/>
</dbReference>
<sequence length="250" mass="28391">MFKPLIVVVLFFCTYVQAQDLTPVTLHLVGDSTMANKPNLAYPERGWGHLLPHFVSPELEIRNYATNGRSTRSFIDEGRWSSVLSEIKEGDYVLIQFGHNDQKKEDPVRYASPDKDYPAFLKRYIEEARTKGATPMLASSICRRHFSSDGKLERTLLEYAAAAKKVAKAEDVAFFPLNEKTCALLAETGDEESQKFFLQVPPDLYTRYPEGKIDNTHLNVIGASKVAQLFVRELKAQNHPLANYVYRETL</sequence>
<accession>A0A6M4MI92</accession>
<dbReference type="InterPro" id="IPR013830">
    <property type="entry name" value="SGNH_hydro"/>
</dbReference>
<gene>
    <name evidence="5" type="ORF">CA267_010150</name>
</gene>
<comment type="similarity">
    <text evidence="1">Belongs to the 'GDSL' lipolytic enzyme family.</text>
</comment>
<reference evidence="5 6" key="2">
    <citation type="submission" date="2020-04" db="EMBL/GenBank/DDBJ databases">
        <title>Complete genome sequence of Alteromonas pelagimontana 5.12T.</title>
        <authorList>
            <person name="Sinha R.K."/>
            <person name="Krishnan K.P."/>
            <person name="Kurian J.P."/>
        </authorList>
    </citation>
    <scope>NUCLEOTIDE SEQUENCE [LARGE SCALE GENOMIC DNA]</scope>
    <source>
        <strain evidence="5 6">5.12</strain>
    </source>
</reference>
<dbReference type="PANTHER" id="PTHR43695">
    <property type="entry name" value="PUTATIVE (AFU_ORTHOLOGUE AFUA_2G17250)-RELATED"/>
    <property type="match status" value="1"/>
</dbReference>
<evidence type="ECO:0000256" key="3">
    <source>
        <dbReference type="SAM" id="SignalP"/>
    </source>
</evidence>
<dbReference type="AlphaFoldDB" id="A0A6M4MI92"/>
<dbReference type="Proteomes" id="UP000219285">
    <property type="component" value="Chromosome"/>
</dbReference>
<dbReference type="OrthoDB" id="191551at2"/>
<name>A0A6M4MI92_9ALTE</name>
<dbReference type="Gene3D" id="3.40.50.1110">
    <property type="entry name" value="SGNH hydrolase"/>
    <property type="match status" value="1"/>
</dbReference>
<proteinExistence type="inferred from homology"/>
<evidence type="ECO:0000259" key="4">
    <source>
        <dbReference type="Pfam" id="PF13472"/>
    </source>
</evidence>
<dbReference type="InterPro" id="IPR036514">
    <property type="entry name" value="SGNH_hydro_sf"/>
</dbReference>
<dbReference type="CDD" id="cd01821">
    <property type="entry name" value="Rhamnogalacturan_acetylesterase_like"/>
    <property type="match status" value="1"/>
</dbReference>